<gene>
    <name evidence="11" type="ORF">SAMN05660835_01183</name>
</gene>
<dbReference type="GO" id="GO:0006935">
    <property type="term" value="P:chemotaxis"/>
    <property type="evidence" value="ECO:0007669"/>
    <property type="project" value="UniProtKB-KW"/>
</dbReference>
<organism evidence="11 12">
    <name type="scientific">Desulfurella multipotens</name>
    <dbReference type="NCBI Taxonomy" id="79269"/>
    <lineage>
        <taxon>Bacteria</taxon>
        <taxon>Pseudomonadati</taxon>
        <taxon>Campylobacterota</taxon>
        <taxon>Desulfurellia</taxon>
        <taxon>Desulfurellales</taxon>
        <taxon>Desulfurellaceae</taxon>
        <taxon>Desulfurella</taxon>
    </lineage>
</organism>
<keyword evidence="7 10" id="KW-0283">Flagellar rotation</keyword>
<dbReference type="Pfam" id="PF03748">
    <property type="entry name" value="FliL"/>
    <property type="match status" value="1"/>
</dbReference>
<dbReference type="InterPro" id="IPR005503">
    <property type="entry name" value="FliL"/>
</dbReference>
<dbReference type="PANTHER" id="PTHR35091">
    <property type="entry name" value="FLAGELLAR PROTEIN FLIL"/>
    <property type="match status" value="1"/>
</dbReference>
<evidence type="ECO:0000256" key="9">
    <source>
        <dbReference type="ARBA" id="ARBA00023136"/>
    </source>
</evidence>
<keyword evidence="11" id="KW-0282">Flagellum</keyword>
<dbReference type="RefSeq" id="WP_092128886.1">
    <property type="nucleotide sequence ID" value="NZ_FMYU01000007.1"/>
</dbReference>
<proteinExistence type="inferred from homology"/>
<protein>
    <recommendedName>
        <fullName evidence="10">Flagellar protein FliL</fullName>
    </recommendedName>
</protein>
<evidence type="ECO:0000256" key="10">
    <source>
        <dbReference type="RuleBase" id="RU364125"/>
    </source>
</evidence>
<evidence type="ECO:0000256" key="6">
    <source>
        <dbReference type="ARBA" id="ARBA00022692"/>
    </source>
</evidence>
<keyword evidence="6 10" id="KW-0812">Transmembrane</keyword>
<evidence type="ECO:0000256" key="8">
    <source>
        <dbReference type="ARBA" id="ARBA00022989"/>
    </source>
</evidence>
<dbReference type="Proteomes" id="UP000199411">
    <property type="component" value="Unassembled WGS sequence"/>
</dbReference>
<keyword evidence="12" id="KW-1185">Reference proteome</keyword>
<feature type="transmembrane region" description="Helical" evidence="10">
    <location>
        <begin position="16"/>
        <end position="38"/>
    </location>
</feature>
<comment type="similarity">
    <text evidence="3 10">Belongs to the FliL family.</text>
</comment>
<name>A0A1G6NEK6_9BACT</name>
<evidence type="ECO:0000313" key="12">
    <source>
        <dbReference type="Proteomes" id="UP000199411"/>
    </source>
</evidence>
<dbReference type="GO" id="GO:0005886">
    <property type="term" value="C:plasma membrane"/>
    <property type="evidence" value="ECO:0007669"/>
    <property type="project" value="UniProtKB-SubCell"/>
</dbReference>
<keyword evidence="9 10" id="KW-0472">Membrane</keyword>
<dbReference type="AlphaFoldDB" id="A0A1G6NEK6"/>
<evidence type="ECO:0000256" key="1">
    <source>
        <dbReference type="ARBA" id="ARBA00002254"/>
    </source>
</evidence>
<evidence type="ECO:0000256" key="3">
    <source>
        <dbReference type="ARBA" id="ARBA00008281"/>
    </source>
</evidence>
<dbReference type="OrthoDB" id="9799777at2"/>
<keyword evidence="11" id="KW-0969">Cilium</keyword>
<keyword evidence="8 10" id="KW-1133">Transmembrane helix</keyword>
<evidence type="ECO:0000256" key="4">
    <source>
        <dbReference type="ARBA" id="ARBA00022475"/>
    </source>
</evidence>
<evidence type="ECO:0000256" key="5">
    <source>
        <dbReference type="ARBA" id="ARBA00022500"/>
    </source>
</evidence>
<keyword evidence="5 10" id="KW-0145">Chemotaxis</keyword>
<sequence length="168" mass="18342">MAEEEEKKDQKKKKSLILPILIIVVVLIVGGALAFFFLKKGSSNSPKNTQTQSSSSESVLNDKNVHIKNIPSMIINLADQSGDRYLKISLALVMNGKEKTKSSESSGDTLEDAAIKNAIITVISTKTSDTLLTLSGKEELKKQLIKAINNALGEDAVKDIYFTDFIIQ</sequence>
<evidence type="ECO:0000313" key="11">
    <source>
        <dbReference type="EMBL" id="SDC66263.1"/>
    </source>
</evidence>
<accession>A0A1G6NEK6</accession>
<comment type="function">
    <text evidence="1 10">Controls the rotational direction of flagella during chemotaxis.</text>
</comment>
<comment type="subcellular location">
    <subcellularLocation>
        <location evidence="2">Cell membrane</location>
        <topology evidence="2">Single-pass membrane protein</topology>
    </subcellularLocation>
</comment>
<evidence type="ECO:0000256" key="2">
    <source>
        <dbReference type="ARBA" id="ARBA00004162"/>
    </source>
</evidence>
<keyword evidence="11" id="KW-0966">Cell projection</keyword>
<dbReference type="GO" id="GO:0009425">
    <property type="term" value="C:bacterial-type flagellum basal body"/>
    <property type="evidence" value="ECO:0007669"/>
    <property type="project" value="InterPro"/>
</dbReference>
<keyword evidence="4 10" id="KW-1003">Cell membrane</keyword>
<dbReference type="GO" id="GO:0071978">
    <property type="term" value="P:bacterial-type flagellum-dependent swarming motility"/>
    <property type="evidence" value="ECO:0007669"/>
    <property type="project" value="TreeGrafter"/>
</dbReference>
<reference evidence="12" key="1">
    <citation type="submission" date="2016-10" db="EMBL/GenBank/DDBJ databases">
        <authorList>
            <person name="Varghese N."/>
            <person name="Submissions S."/>
        </authorList>
    </citation>
    <scope>NUCLEOTIDE SEQUENCE [LARGE SCALE GENOMIC DNA]</scope>
    <source>
        <strain evidence="12">DSM 8415</strain>
    </source>
</reference>
<dbReference type="PANTHER" id="PTHR35091:SF2">
    <property type="entry name" value="FLAGELLAR PROTEIN FLIL"/>
    <property type="match status" value="1"/>
</dbReference>
<evidence type="ECO:0000256" key="7">
    <source>
        <dbReference type="ARBA" id="ARBA00022779"/>
    </source>
</evidence>
<dbReference type="EMBL" id="FMYU01000007">
    <property type="protein sequence ID" value="SDC66263.1"/>
    <property type="molecule type" value="Genomic_DNA"/>
</dbReference>